<evidence type="ECO:0000256" key="5">
    <source>
        <dbReference type="PROSITE-ProRule" id="PRU01240"/>
    </source>
</evidence>
<feature type="domain" description="Peptidase S8/S53" evidence="6">
    <location>
        <begin position="443"/>
        <end position="647"/>
    </location>
</feature>
<proteinExistence type="inferred from homology"/>
<dbReference type="GO" id="GO:0004252">
    <property type="term" value="F:serine-type endopeptidase activity"/>
    <property type="evidence" value="ECO:0007669"/>
    <property type="project" value="UniProtKB-UniRule"/>
</dbReference>
<dbReference type="GO" id="GO:0006508">
    <property type="term" value="P:proteolysis"/>
    <property type="evidence" value="ECO:0007669"/>
    <property type="project" value="UniProtKB-KW"/>
</dbReference>
<dbReference type="InterPro" id="IPR050131">
    <property type="entry name" value="Peptidase_S8_subtilisin-like"/>
</dbReference>
<name>A0A2L2T920_9HYPO</name>
<dbReference type="Pfam" id="PF00082">
    <property type="entry name" value="Peptidase_S8"/>
    <property type="match status" value="1"/>
</dbReference>
<sequence>MDKLQSSVQAEDMTRDFDALAHNVLGAASQLFPLIRRPAIFLKGLTVEELIIDNDQQSNATINSRVICPNARIYGTSKKIRTNVKFRCCCDDSPHKSYLDYRDRSPVQRLAYDIGEAYLTCQENYASKPDTEPELGRFEGFQTDWGFPSTKVSTVMCESAGIKRSLGTPSKVMLKHYTVVSNFSISESSNVPSRRCPFPDRYCHLTTGNSANAAVERTILVTNQTRISHEENPLGRLFVTLANVFLVVGDRRAGEREACNVYFSFDERTEAECFAHYLKVAQMSLFEKFMHSPLYDEKAIYYQYAGKTLKGCGTTLTDFPVSDVDGNPAKSRSSHVERLDLLQSRIWVLDYDANGKPYSSETDWETLTGLRVVESFERATFVKGSVCANVCHDIPGQKIDGLLPQKKLAVLNSGHERTANDWLDDLEKLFGVMKRDKKDQYEKVKIAIIDSGINDTVKGRYMAENSIEYKDFTHEIYNDSWHGTCCTKIILDMYEEAQLFIARVFEKDHANNEEGPIRMAKAIDWAMSNCVNIISISAGIRDYSKELDEAVTRAKAAGTLVVAAAANWSNTGTVAFPARHNLTTMCIYSTNMGNQSSNFNPEPRSDTSNFAVLGEGFQHSDQKRNEQMSGTSMATAAAVGLAANIIDFSRQEDNKSYICRSQDVGKLAGMLSIFSSISRPAGPLRYVAPLDLLPANHGTNRERGRQRVREILSLAMERAN</sequence>
<dbReference type="STRING" id="56646.A0A2L2T920"/>
<dbReference type="PANTHER" id="PTHR43806">
    <property type="entry name" value="PEPTIDASE S8"/>
    <property type="match status" value="1"/>
</dbReference>
<comment type="similarity">
    <text evidence="1 5">Belongs to the peptidase S8 family.</text>
</comment>
<dbReference type="InterPro" id="IPR036852">
    <property type="entry name" value="Peptidase_S8/S53_dom_sf"/>
</dbReference>
<keyword evidence="8" id="KW-1185">Reference proteome</keyword>
<evidence type="ECO:0000313" key="8">
    <source>
        <dbReference type="Proteomes" id="UP000245910"/>
    </source>
</evidence>
<reference evidence="8" key="1">
    <citation type="submission" date="2014-10" db="EMBL/GenBank/DDBJ databases">
        <authorList>
            <person name="King R."/>
        </authorList>
    </citation>
    <scope>NUCLEOTIDE SEQUENCE [LARGE SCALE GENOMIC DNA]</scope>
    <source>
        <strain evidence="8">A3/5</strain>
    </source>
</reference>
<organism evidence="7 8">
    <name type="scientific">Fusarium venenatum</name>
    <dbReference type="NCBI Taxonomy" id="56646"/>
    <lineage>
        <taxon>Eukaryota</taxon>
        <taxon>Fungi</taxon>
        <taxon>Dikarya</taxon>
        <taxon>Ascomycota</taxon>
        <taxon>Pezizomycotina</taxon>
        <taxon>Sordariomycetes</taxon>
        <taxon>Hypocreomycetidae</taxon>
        <taxon>Hypocreales</taxon>
        <taxon>Nectriaceae</taxon>
        <taxon>Fusarium</taxon>
    </lineage>
</organism>
<dbReference type="Gene3D" id="3.40.50.200">
    <property type="entry name" value="Peptidase S8/S53 domain"/>
    <property type="match status" value="1"/>
</dbReference>
<keyword evidence="4 5" id="KW-0720">Serine protease</keyword>
<feature type="active site" description="Charge relay system" evidence="5">
    <location>
        <position position="482"/>
    </location>
</feature>
<evidence type="ECO:0000256" key="3">
    <source>
        <dbReference type="ARBA" id="ARBA00022801"/>
    </source>
</evidence>
<evidence type="ECO:0000259" key="6">
    <source>
        <dbReference type="Pfam" id="PF00082"/>
    </source>
</evidence>
<keyword evidence="2 5" id="KW-0645">Protease</keyword>
<dbReference type="PROSITE" id="PS51892">
    <property type="entry name" value="SUBTILASE"/>
    <property type="match status" value="1"/>
</dbReference>
<feature type="active site" description="Charge relay system" evidence="5">
    <location>
        <position position="450"/>
    </location>
</feature>
<protein>
    <recommendedName>
        <fullName evidence="6">Peptidase S8/S53 domain-containing protein</fullName>
    </recommendedName>
</protein>
<dbReference type="Proteomes" id="UP000245910">
    <property type="component" value="Chromosome I"/>
</dbReference>
<evidence type="ECO:0000313" key="7">
    <source>
        <dbReference type="EMBL" id="CEI67384.1"/>
    </source>
</evidence>
<feature type="active site" description="Charge relay system" evidence="5">
    <location>
        <position position="632"/>
    </location>
</feature>
<dbReference type="AlphaFoldDB" id="A0A2L2T920"/>
<evidence type="ECO:0000256" key="4">
    <source>
        <dbReference type="ARBA" id="ARBA00022825"/>
    </source>
</evidence>
<evidence type="ECO:0000256" key="2">
    <source>
        <dbReference type="ARBA" id="ARBA00022670"/>
    </source>
</evidence>
<dbReference type="PANTHER" id="PTHR43806:SF11">
    <property type="entry name" value="CEREVISIN-RELATED"/>
    <property type="match status" value="1"/>
</dbReference>
<accession>A0A2L2T920</accession>
<keyword evidence="3 5" id="KW-0378">Hydrolase</keyword>
<dbReference type="SUPFAM" id="SSF52743">
    <property type="entry name" value="Subtilisin-like"/>
    <property type="match status" value="1"/>
</dbReference>
<dbReference type="InterPro" id="IPR000209">
    <property type="entry name" value="Peptidase_S8/S53_dom"/>
</dbReference>
<dbReference type="EMBL" id="LN649229">
    <property type="protein sequence ID" value="CEI67384.1"/>
    <property type="molecule type" value="Genomic_DNA"/>
</dbReference>
<evidence type="ECO:0000256" key="1">
    <source>
        <dbReference type="ARBA" id="ARBA00011073"/>
    </source>
</evidence>